<dbReference type="PANTHER" id="PTHR24248:SF174">
    <property type="entry name" value="TYRAMINE_OCTOPAMINE RECEPTOR"/>
    <property type="match status" value="1"/>
</dbReference>
<dbReference type="EMBL" id="BPLR01010173">
    <property type="protein sequence ID" value="GIY37483.1"/>
    <property type="molecule type" value="Genomic_DNA"/>
</dbReference>
<evidence type="ECO:0000256" key="6">
    <source>
        <dbReference type="ARBA" id="ARBA00023170"/>
    </source>
</evidence>
<reference evidence="10 11" key="1">
    <citation type="submission" date="2021-06" db="EMBL/GenBank/DDBJ databases">
        <title>Caerostris extrusa draft genome.</title>
        <authorList>
            <person name="Kono N."/>
            <person name="Arakawa K."/>
        </authorList>
    </citation>
    <scope>NUCLEOTIDE SEQUENCE [LARGE SCALE GENOMIC DNA]</scope>
</reference>
<evidence type="ECO:0000313" key="10">
    <source>
        <dbReference type="EMBL" id="GIY37483.1"/>
    </source>
</evidence>
<dbReference type="GO" id="GO:0004930">
    <property type="term" value="F:G protein-coupled receptor activity"/>
    <property type="evidence" value="ECO:0007669"/>
    <property type="project" value="UniProtKB-KW"/>
</dbReference>
<evidence type="ECO:0000256" key="4">
    <source>
        <dbReference type="ARBA" id="ARBA00023040"/>
    </source>
</evidence>
<keyword evidence="5" id="KW-0472">Membrane</keyword>
<comment type="subcellular location">
    <subcellularLocation>
        <location evidence="1">Membrane</location>
        <topology evidence="1">Multi-pass membrane protein</topology>
    </subcellularLocation>
</comment>
<dbReference type="AlphaFoldDB" id="A0AAV4SSZ7"/>
<organism evidence="10 11">
    <name type="scientific">Caerostris extrusa</name>
    <name type="common">Bark spider</name>
    <name type="synonym">Caerostris bankana</name>
    <dbReference type="NCBI Taxonomy" id="172846"/>
    <lineage>
        <taxon>Eukaryota</taxon>
        <taxon>Metazoa</taxon>
        <taxon>Ecdysozoa</taxon>
        <taxon>Arthropoda</taxon>
        <taxon>Chelicerata</taxon>
        <taxon>Arachnida</taxon>
        <taxon>Araneae</taxon>
        <taxon>Araneomorphae</taxon>
        <taxon>Entelegynae</taxon>
        <taxon>Araneoidea</taxon>
        <taxon>Araneidae</taxon>
        <taxon>Caerostris</taxon>
    </lineage>
</organism>
<evidence type="ECO:0000256" key="5">
    <source>
        <dbReference type="ARBA" id="ARBA00023136"/>
    </source>
</evidence>
<comment type="caution">
    <text evidence="10">The sequence shown here is derived from an EMBL/GenBank/DDBJ whole genome shotgun (WGS) entry which is preliminary data.</text>
</comment>
<accession>A0AAV4SSZ7</accession>
<dbReference type="Gene3D" id="1.20.1070.10">
    <property type="entry name" value="Rhodopsin 7-helix transmembrane proteins"/>
    <property type="match status" value="1"/>
</dbReference>
<evidence type="ECO:0000256" key="7">
    <source>
        <dbReference type="ARBA" id="ARBA00023180"/>
    </source>
</evidence>
<feature type="compositionally biased region" description="Basic and acidic residues" evidence="9">
    <location>
        <begin position="187"/>
        <end position="201"/>
    </location>
</feature>
<dbReference type="PANTHER" id="PTHR24248">
    <property type="entry name" value="ADRENERGIC RECEPTOR-RELATED G-PROTEIN COUPLED RECEPTOR"/>
    <property type="match status" value="1"/>
</dbReference>
<evidence type="ECO:0000256" key="1">
    <source>
        <dbReference type="ARBA" id="ARBA00004141"/>
    </source>
</evidence>
<evidence type="ECO:0000313" key="11">
    <source>
        <dbReference type="Proteomes" id="UP001054945"/>
    </source>
</evidence>
<keyword evidence="8" id="KW-0807">Transducer</keyword>
<keyword evidence="6 10" id="KW-0675">Receptor</keyword>
<evidence type="ECO:0000256" key="9">
    <source>
        <dbReference type="SAM" id="MobiDB-lite"/>
    </source>
</evidence>
<keyword evidence="11" id="KW-1185">Reference proteome</keyword>
<dbReference type="InterPro" id="IPR000276">
    <property type="entry name" value="GPCR_Rhodpsn"/>
</dbReference>
<protein>
    <submittedName>
        <fullName evidence="10">Octopamine receptor</fullName>
    </submittedName>
</protein>
<dbReference type="SUPFAM" id="SSF81321">
    <property type="entry name" value="Family A G protein-coupled receptor-like"/>
    <property type="match status" value="1"/>
</dbReference>
<keyword evidence="2" id="KW-0812">Transmembrane</keyword>
<sequence length="260" mass="29153">MPLNVAYTLMSQWKFGLPVCKMWLTCDFLCCRASILHLSAITLDRVLGDPRSHQLRQQENSEDGARHDCSRLGGQHDHLCPTPYRMERLARGLHGGDALHAHRGEGLRHLLCEWLFLHTTDHHDGVYIKIFEAAKDRLRHKAKAAAKLAGMRKSPATISTIPLKSMQSEISTIAVTDESMSSSANKVSDEKTEVANQHDKQVATTEFTNKNNLTVESARPKGRTLVPDGNPRLTATVMHYIKEKQKICLKKERRLPGCSA</sequence>
<evidence type="ECO:0000256" key="8">
    <source>
        <dbReference type="ARBA" id="ARBA00023224"/>
    </source>
</evidence>
<proteinExistence type="predicted"/>
<feature type="region of interest" description="Disordered" evidence="9">
    <location>
        <begin position="180"/>
        <end position="230"/>
    </location>
</feature>
<dbReference type="Pfam" id="PF00001">
    <property type="entry name" value="7tm_1"/>
    <property type="match status" value="1"/>
</dbReference>
<keyword evidence="3" id="KW-1133">Transmembrane helix</keyword>
<dbReference type="Proteomes" id="UP001054945">
    <property type="component" value="Unassembled WGS sequence"/>
</dbReference>
<keyword evidence="4" id="KW-0297">G-protein coupled receptor</keyword>
<feature type="compositionally biased region" description="Polar residues" evidence="9">
    <location>
        <begin position="202"/>
        <end position="215"/>
    </location>
</feature>
<name>A0AAV4SSZ7_CAEEX</name>
<dbReference type="GO" id="GO:0005886">
    <property type="term" value="C:plasma membrane"/>
    <property type="evidence" value="ECO:0007669"/>
    <property type="project" value="TreeGrafter"/>
</dbReference>
<evidence type="ECO:0000256" key="3">
    <source>
        <dbReference type="ARBA" id="ARBA00022989"/>
    </source>
</evidence>
<evidence type="ECO:0000256" key="2">
    <source>
        <dbReference type="ARBA" id="ARBA00022692"/>
    </source>
</evidence>
<gene>
    <name evidence="10" type="primary">OAR_2</name>
    <name evidence="10" type="ORF">CEXT_551671</name>
</gene>
<keyword evidence="7" id="KW-0325">Glycoprotein</keyword>